<keyword evidence="7" id="KW-1185">Reference proteome</keyword>
<protein>
    <submittedName>
        <fullName evidence="6">LysR family transcriptional regulator</fullName>
    </submittedName>
</protein>
<name>A0A418ZZF9_9RHOB</name>
<feature type="domain" description="HTH lysR-type" evidence="5">
    <location>
        <begin position="19"/>
        <end position="76"/>
    </location>
</feature>
<dbReference type="Proteomes" id="UP000285530">
    <property type="component" value="Unassembled WGS sequence"/>
</dbReference>
<dbReference type="GO" id="GO:0000976">
    <property type="term" value="F:transcription cis-regulatory region binding"/>
    <property type="evidence" value="ECO:0007669"/>
    <property type="project" value="TreeGrafter"/>
</dbReference>
<dbReference type="InterPro" id="IPR000847">
    <property type="entry name" value="LysR_HTH_N"/>
</dbReference>
<comment type="caution">
    <text evidence="6">The sequence shown here is derived from an EMBL/GenBank/DDBJ whole genome shotgun (WGS) entry which is preliminary data.</text>
</comment>
<dbReference type="AlphaFoldDB" id="A0A418ZZF9"/>
<dbReference type="PROSITE" id="PS50931">
    <property type="entry name" value="HTH_LYSR"/>
    <property type="match status" value="1"/>
</dbReference>
<evidence type="ECO:0000313" key="6">
    <source>
        <dbReference type="EMBL" id="RJL05882.1"/>
    </source>
</evidence>
<comment type="similarity">
    <text evidence="1">Belongs to the LysR transcriptional regulatory family.</text>
</comment>
<dbReference type="PANTHER" id="PTHR30126:SF2">
    <property type="entry name" value="HTH-TYPE TRANSCRIPTIONAL REGULATOR YJIE"/>
    <property type="match status" value="1"/>
</dbReference>
<dbReference type="InterPro" id="IPR036390">
    <property type="entry name" value="WH_DNA-bd_sf"/>
</dbReference>
<dbReference type="GO" id="GO:0003700">
    <property type="term" value="F:DNA-binding transcription factor activity"/>
    <property type="evidence" value="ECO:0007669"/>
    <property type="project" value="InterPro"/>
</dbReference>
<accession>A0A418ZZF9</accession>
<evidence type="ECO:0000256" key="2">
    <source>
        <dbReference type="ARBA" id="ARBA00023015"/>
    </source>
</evidence>
<organism evidence="6 7">
    <name type="scientific">Paracoccus aestuarii</name>
    <dbReference type="NCBI Taxonomy" id="453842"/>
    <lineage>
        <taxon>Bacteria</taxon>
        <taxon>Pseudomonadati</taxon>
        <taxon>Pseudomonadota</taxon>
        <taxon>Alphaproteobacteria</taxon>
        <taxon>Rhodobacterales</taxon>
        <taxon>Paracoccaceae</taxon>
        <taxon>Paracoccus</taxon>
    </lineage>
</organism>
<dbReference type="EMBL" id="QZEV01000016">
    <property type="protein sequence ID" value="RJL05882.1"/>
    <property type="molecule type" value="Genomic_DNA"/>
</dbReference>
<dbReference type="InterPro" id="IPR036388">
    <property type="entry name" value="WH-like_DNA-bd_sf"/>
</dbReference>
<gene>
    <name evidence="6" type="ORF">D3P06_05490</name>
</gene>
<keyword evidence="2" id="KW-0805">Transcription regulation</keyword>
<keyword evidence="3" id="KW-0238">DNA-binding</keyword>
<dbReference type="SUPFAM" id="SSF46785">
    <property type="entry name" value="Winged helix' DNA-binding domain"/>
    <property type="match status" value="1"/>
</dbReference>
<evidence type="ECO:0000256" key="1">
    <source>
        <dbReference type="ARBA" id="ARBA00009437"/>
    </source>
</evidence>
<dbReference type="InterPro" id="IPR005119">
    <property type="entry name" value="LysR_subst-bd"/>
</dbReference>
<proteinExistence type="inferred from homology"/>
<evidence type="ECO:0000259" key="5">
    <source>
        <dbReference type="PROSITE" id="PS50931"/>
    </source>
</evidence>
<evidence type="ECO:0000256" key="4">
    <source>
        <dbReference type="ARBA" id="ARBA00023163"/>
    </source>
</evidence>
<dbReference type="Gene3D" id="1.10.10.10">
    <property type="entry name" value="Winged helix-like DNA-binding domain superfamily/Winged helix DNA-binding domain"/>
    <property type="match status" value="1"/>
</dbReference>
<evidence type="ECO:0000256" key="3">
    <source>
        <dbReference type="ARBA" id="ARBA00023125"/>
    </source>
</evidence>
<dbReference type="PANTHER" id="PTHR30126">
    <property type="entry name" value="HTH-TYPE TRANSCRIPTIONAL REGULATOR"/>
    <property type="match status" value="1"/>
</dbReference>
<reference evidence="6 7" key="1">
    <citation type="submission" date="2018-09" db="EMBL/GenBank/DDBJ databases">
        <title>Paracoccus onubensis nov. sp. a moderate halophilic bacterium isolated from Gruta de las Maravillas (Aracena, Spain).</title>
        <authorList>
            <person name="Jurado V."/>
            <person name="Gutierrez-Patricio S."/>
            <person name="Gonzalez-Pimentel J.L."/>
            <person name="Laiz L."/>
            <person name="Saiz-Jimenez C."/>
        </authorList>
    </citation>
    <scope>NUCLEOTIDE SEQUENCE [LARGE SCALE GENOMIC DNA]</scope>
    <source>
        <strain evidence="6 7">DSM 19484</strain>
    </source>
</reference>
<evidence type="ECO:0000313" key="7">
    <source>
        <dbReference type="Proteomes" id="UP000285530"/>
    </source>
</evidence>
<sequence length="323" mass="36248">MRLIVLLYAAPGIEGGTVVSTELFVDFLHLAQSRNFSTTSRERGMSQSTLSRRIAALEAFVGSELFDRTIQPVALSEAGEVLLPLAQDILEKMEEVRAIGRPKPRRIETCHLIALSTLALHFFPNWLARYETTEAWQVDLLNTEPLLAANIRNFLRGQAEFLLTFADDRVPDLLVLRHHRYIVLGHETAVPVSRPDAAGAPLWSLEGEAEIAYCGYTKGSFFQQALTPCFDRVGSRLRKVRDNSMAAVIHGLVRQGHGMCWLPRIMVDDDLRSGVLVRAGGPDFDLPTEIRLYRSHNMSRYAHSLWNAVSSGHQICRRSVRMA</sequence>
<dbReference type="Pfam" id="PF03466">
    <property type="entry name" value="LysR_substrate"/>
    <property type="match status" value="1"/>
</dbReference>
<keyword evidence="4" id="KW-0804">Transcription</keyword>
<dbReference type="Gene3D" id="3.40.190.10">
    <property type="entry name" value="Periplasmic binding protein-like II"/>
    <property type="match status" value="2"/>
</dbReference>
<dbReference type="OrthoDB" id="528082at2"/>
<dbReference type="SUPFAM" id="SSF53850">
    <property type="entry name" value="Periplasmic binding protein-like II"/>
    <property type="match status" value="1"/>
</dbReference>
<dbReference type="Pfam" id="PF00126">
    <property type="entry name" value="HTH_1"/>
    <property type="match status" value="1"/>
</dbReference>